<protein>
    <submittedName>
        <fullName evidence="1">Uncharacterized protein</fullName>
    </submittedName>
</protein>
<name>A0ACC2UVY7_9TREE</name>
<reference evidence="1" key="1">
    <citation type="submission" date="2023-04" db="EMBL/GenBank/DDBJ databases">
        <title>Draft Genome sequencing of Naganishia species isolated from polar environments using Oxford Nanopore Technology.</title>
        <authorList>
            <person name="Leo P."/>
            <person name="Venkateswaran K."/>
        </authorList>
    </citation>
    <scope>NUCLEOTIDE SEQUENCE</scope>
    <source>
        <strain evidence="1">MNA-CCFEE 5423</strain>
    </source>
</reference>
<gene>
    <name evidence="1" type="ORF">QFC21_007365</name>
</gene>
<accession>A0ACC2UVY7</accession>
<keyword evidence="2" id="KW-1185">Reference proteome</keyword>
<dbReference type="EMBL" id="JASBWT010000083">
    <property type="protein sequence ID" value="KAJ9090840.1"/>
    <property type="molecule type" value="Genomic_DNA"/>
</dbReference>
<sequence>MATDYKRQGKAFKPSQKDMVNLYTKLKEQNRCGTTDAQSLVEHLDRHYIPYRIQVDQKNRLHLFFLTEPIEYSQTA</sequence>
<evidence type="ECO:0000313" key="2">
    <source>
        <dbReference type="Proteomes" id="UP001227268"/>
    </source>
</evidence>
<comment type="caution">
    <text evidence="1">The sequence shown here is derived from an EMBL/GenBank/DDBJ whole genome shotgun (WGS) entry which is preliminary data.</text>
</comment>
<proteinExistence type="predicted"/>
<dbReference type="Proteomes" id="UP001227268">
    <property type="component" value="Unassembled WGS sequence"/>
</dbReference>
<organism evidence="1 2">
    <name type="scientific">Naganishia friedmannii</name>
    <dbReference type="NCBI Taxonomy" id="89922"/>
    <lineage>
        <taxon>Eukaryota</taxon>
        <taxon>Fungi</taxon>
        <taxon>Dikarya</taxon>
        <taxon>Basidiomycota</taxon>
        <taxon>Agaricomycotina</taxon>
        <taxon>Tremellomycetes</taxon>
        <taxon>Filobasidiales</taxon>
        <taxon>Filobasidiaceae</taxon>
        <taxon>Naganishia</taxon>
    </lineage>
</organism>
<evidence type="ECO:0000313" key="1">
    <source>
        <dbReference type="EMBL" id="KAJ9090840.1"/>
    </source>
</evidence>
<feature type="non-terminal residue" evidence="1">
    <location>
        <position position="76"/>
    </location>
</feature>